<comment type="subcellular location">
    <subcellularLocation>
        <location evidence="1">Secreted</location>
    </subcellularLocation>
</comment>
<keyword evidence="3" id="KW-0732">Signal</keyword>
<dbReference type="AlphaFoldDB" id="A0AAD7N9S6"/>
<dbReference type="Gene3D" id="3.40.50.1820">
    <property type="entry name" value="alpha/beta hydrolase"/>
    <property type="match status" value="1"/>
</dbReference>
<evidence type="ECO:0000313" key="7">
    <source>
        <dbReference type="EMBL" id="KAJ7751269.1"/>
    </source>
</evidence>
<proteinExistence type="predicted"/>
<dbReference type="Pfam" id="PF24708">
    <property type="entry name" value="Lip_C"/>
    <property type="match status" value="1"/>
</dbReference>
<gene>
    <name evidence="7" type="ORF">DFH07DRAFT_745771</name>
</gene>
<evidence type="ECO:0000256" key="5">
    <source>
        <dbReference type="ARBA" id="ARBA00023098"/>
    </source>
</evidence>
<evidence type="ECO:0000313" key="8">
    <source>
        <dbReference type="Proteomes" id="UP001215280"/>
    </source>
</evidence>
<name>A0AAD7N9S6_9AGAR</name>
<comment type="caution">
    <text evidence="7">The sequence shown here is derived from an EMBL/GenBank/DDBJ whole genome shotgun (WGS) entry which is preliminary data.</text>
</comment>
<evidence type="ECO:0000259" key="6">
    <source>
        <dbReference type="Pfam" id="PF24708"/>
    </source>
</evidence>
<organism evidence="7 8">
    <name type="scientific">Mycena maculata</name>
    <dbReference type="NCBI Taxonomy" id="230809"/>
    <lineage>
        <taxon>Eukaryota</taxon>
        <taxon>Fungi</taxon>
        <taxon>Dikarya</taxon>
        <taxon>Basidiomycota</taxon>
        <taxon>Agaricomycotina</taxon>
        <taxon>Agaricomycetes</taxon>
        <taxon>Agaricomycetidae</taxon>
        <taxon>Agaricales</taxon>
        <taxon>Marasmiineae</taxon>
        <taxon>Mycenaceae</taxon>
        <taxon>Mycena</taxon>
    </lineage>
</organism>
<evidence type="ECO:0000256" key="2">
    <source>
        <dbReference type="ARBA" id="ARBA00022525"/>
    </source>
</evidence>
<protein>
    <submittedName>
        <fullName evidence="7">Alpha/beta-hydrolase</fullName>
    </submittedName>
</protein>
<dbReference type="SUPFAM" id="SSF53474">
    <property type="entry name" value="alpha/beta-Hydrolases"/>
    <property type="match status" value="1"/>
</dbReference>
<dbReference type="InterPro" id="IPR029058">
    <property type="entry name" value="AB_hydrolase_fold"/>
</dbReference>
<dbReference type="Proteomes" id="UP001215280">
    <property type="component" value="Unassembled WGS sequence"/>
</dbReference>
<dbReference type="GO" id="GO:0006629">
    <property type="term" value="P:lipid metabolic process"/>
    <property type="evidence" value="ECO:0007669"/>
    <property type="project" value="UniProtKB-KW"/>
</dbReference>
<feature type="domain" description="Lipase-like C-terminal" evidence="6">
    <location>
        <begin position="30"/>
        <end position="179"/>
    </location>
</feature>
<evidence type="ECO:0000256" key="3">
    <source>
        <dbReference type="ARBA" id="ARBA00022729"/>
    </source>
</evidence>
<dbReference type="PANTHER" id="PTHR34043:SF3">
    <property type="entry name" value="ALPHA_BETA-HYDROLASES SUPERFAMILY PROTEIN"/>
    <property type="match status" value="1"/>
</dbReference>
<evidence type="ECO:0000256" key="4">
    <source>
        <dbReference type="ARBA" id="ARBA00022801"/>
    </source>
</evidence>
<keyword evidence="8" id="KW-1185">Reference proteome</keyword>
<keyword evidence="5" id="KW-0443">Lipid metabolism</keyword>
<dbReference type="PANTHER" id="PTHR34043">
    <property type="entry name" value="ALPHA/BETA-HYDROLASES SUPERFAMILY PROTEIN"/>
    <property type="match status" value="1"/>
</dbReference>
<dbReference type="GO" id="GO:0005576">
    <property type="term" value="C:extracellular region"/>
    <property type="evidence" value="ECO:0007669"/>
    <property type="project" value="UniProtKB-SubCell"/>
</dbReference>
<dbReference type="GO" id="GO:0016787">
    <property type="term" value="F:hydrolase activity"/>
    <property type="evidence" value="ECO:0007669"/>
    <property type="project" value="UniProtKB-KW"/>
</dbReference>
<reference evidence="7" key="1">
    <citation type="submission" date="2023-03" db="EMBL/GenBank/DDBJ databases">
        <title>Massive genome expansion in bonnet fungi (Mycena s.s.) driven by repeated elements and novel gene families across ecological guilds.</title>
        <authorList>
            <consortium name="Lawrence Berkeley National Laboratory"/>
            <person name="Harder C.B."/>
            <person name="Miyauchi S."/>
            <person name="Viragh M."/>
            <person name="Kuo A."/>
            <person name="Thoen E."/>
            <person name="Andreopoulos B."/>
            <person name="Lu D."/>
            <person name="Skrede I."/>
            <person name="Drula E."/>
            <person name="Henrissat B."/>
            <person name="Morin E."/>
            <person name="Kohler A."/>
            <person name="Barry K."/>
            <person name="LaButti K."/>
            <person name="Morin E."/>
            <person name="Salamov A."/>
            <person name="Lipzen A."/>
            <person name="Mereny Z."/>
            <person name="Hegedus B."/>
            <person name="Baldrian P."/>
            <person name="Stursova M."/>
            <person name="Weitz H."/>
            <person name="Taylor A."/>
            <person name="Grigoriev I.V."/>
            <person name="Nagy L.G."/>
            <person name="Martin F."/>
            <person name="Kauserud H."/>
        </authorList>
    </citation>
    <scope>NUCLEOTIDE SEQUENCE</scope>
    <source>
        <strain evidence="7">CBHHK188m</strain>
    </source>
</reference>
<keyword evidence="2" id="KW-0964">Secreted</keyword>
<accession>A0AAD7N9S6</accession>
<sequence length="439" mass="49774">MPGCIKIQNTSTSTVDRVSNVLENVNEPIPLVIVQGFLGSTGAWLWGDFEHYLNRSLPGIRRRTIFVSVGPVSSLHDRACELYYALMGGTVDYGVEHSEIHKHSRHGRKILQGQYPEWSPRFPLHFMAHSLGGPTIIKLQSLIKQGHFGPGAHPRMVLSVTAISAPFRGTQAVYLLGERRDAAPAVRPLSFGSILGKAVHILSFIAPLLPPAFDMHGDCRSLTYRDVSVVSLLKQLWRSDWAEGRDATPFDVTFQAADERESSEEGDPDPETFYQSHVAWMTRKRRHFESYHTPSIYHVASPLMYISSRFIGIFNYSTLRPFPSFFPQESTRCDPSVADSAFDMGEEYWANDGIVPIFSQWHPHSCRRTRCLHLASPSTDKSTNEGDVPEPGIWYVNYEEDANHMSIVPRWTGTDRQQQFWLKLGRWLSAVEETRRQIC</sequence>
<dbReference type="InterPro" id="IPR056304">
    <property type="entry name" value="Lip-like_C"/>
</dbReference>
<keyword evidence="4" id="KW-0378">Hydrolase</keyword>
<evidence type="ECO:0000256" key="1">
    <source>
        <dbReference type="ARBA" id="ARBA00004613"/>
    </source>
</evidence>
<dbReference type="EMBL" id="JARJLG010000079">
    <property type="protein sequence ID" value="KAJ7751269.1"/>
    <property type="molecule type" value="Genomic_DNA"/>
</dbReference>